<proteinExistence type="inferred from homology"/>
<evidence type="ECO:0000256" key="9">
    <source>
        <dbReference type="ARBA" id="ARBA00023288"/>
    </source>
</evidence>
<dbReference type="RefSeq" id="XP_056861882.1">
    <property type="nucleotide sequence ID" value="XM_057005902.1"/>
</dbReference>
<dbReference type="KEGG" id="rsz:108846399"/>
<dbReference type="SUPFAM" id="SSF47699">
    <property type="entry name" value="Bifunctional inhibitor/lipid-transfer protein/seed storage 2S albumin"/>
    <property type="match status" value="1"/>
</dbReference>
<evidence type="ECO:0000256" key="7">
    <source>
        <dbReference type="ARBA" id="ARBA00023157"/>
    </source>
</evidence>
<feature type="region of interest" description="Disordered" evidence="10">
    <location>
        <begin position="128"/>
        <end position="201"/>
    </location>
</feature>
<feature type="chain" id="PRO_5040722875" evidence="11">
    <location>
        <begin position="23"/>
        <end position="226"/>
    </location>
</feature>
<dbReference type="Proteomes" id="UP000504610">
    <property type="component" value="Chromosome 3"/>
</dbReference>
<keyword evidence="9" id="KW-0449">Lipoprotein</keyword>
<dbReference type="GeneID" id="108846399"/>
<dbReference type="PRINTS" id="PR00382">
    <property type="entry name" value="LIPIDTRNSFER"/>
</dbReference>
<protein>
    <submittedName>
        <fullName evidence="14">Non-specific lipid transfer protein GPI-anchored 4-like</fullName>
    </submittedName>
</protein>
<keyword evidence="3" id="KW-1003">Cell membrane</keyword>
<keyword evidence="6" id="KW-0472">Membrane</keyword>
<keyword evidence="4" id="KW-0336">GPI-anchor</keyword>
<feature type="compositionally biased region" description="Low complexity" evidence="10">
    <location>
        <begin position="144"/>
        <end position="184"/>
    </location>
</feature>
<comment type="similarity">
    <text evidence="2">Belongs to the plant LTP family.</text>
</comment>
<dbReference type="Gene3D" id="1.10.110.10">
    <property type="entry name" value="Plant lipid-transfer and hydrophobic proteins"/>
    <property type="match status" value="1"/>
</dbReference>
<name>A0A9W3DDG3_RAPSA</name>
<sequence length="226" mass="23176">MKQYIFLSVLVLLSSSFAPIHARKKSHSAMSPSPVATPAPGPSNSDCSSVIYNMMDCLSYITPGSNDTRPTKVCCGGILSVLQYNPNCICVGLASSKDMGIEINNTRAHSMPTTCKLPIAAPHCAIPGASAPGASTPVSPSAGTPMTSPSSDESPTSPKSDESPTSPTSDESPTSPTSDGSPTSLPESPEMTAPSPSSSGTNQLLVSTLTLFAVIVSTTYISTFSN</sequence>
<dbReference type="OrthoDB" id="659547at2759"/>
<dbReference type="GO" id="GO:0098552">
    <property type="term" value="C:side of membrane"/>
    <property type="evidence" value="ECO:0007669"/>
    <property type="project" value="UniProtKB-KW"/>
</dbReference>
<dbReference type="InterPro" id="IPR036312">
    <property type="entry name" value="Bifun_inhib/LTP/seed_sf"/>
</dbReference>
<comment type="subcellular location">
    <subcellularLocation>
        <location evidence="1">Cell membrane</location>
        <topology evidence="1">Lipid-anchor</topology>
        <topology evidence="1">GPI-anchor</topology>
    </subcellularLocation>
</comment>
<evidence type="ECO:0000259" key="12">
    <source>
        <dbReference type="Pfam" id="PF14368"/>
    </source>
</evidence>
<dbReference type="InterPro" id="IPR000528">
    <property type="entry name" value="Plant_nsLTP"/>
</dbReference>
<keyword evidence="7" id="KW-1015">Disulfide bond</keyword>
<gene>
    <name evidence="14" type="primary">LOC108846399</name>
</gene>
<dbReference type="InterPro" id="IPR016140">
    <property type="entry name" value="Bifunc_inhib/LTP/seed_store"/>
</dbReference>
<reference evidence="14" key="2">
    <citation type="submission" date="2025-08" db="UniProtKB">
        <authorList>
            <consortium name="RefSeq"/>
        </authorList>
    </citation>
    <scope>IDENTIFICATION</scope>
    <source>
        <tissue evidence="14">Leaf</tissue>
    </source>
</reference>
<evidence type="ECO:0000256" key="2">
    <source>
        <dbReference type="ARBA" id="ARBA00009748"/>
    </source>
</evidence>
<accession>A0A9W3DDG3</accession>
<dbReference type="AlphaFoldDB" id="A0A9W3DDG3"/>
<keyword evidence="8" id="KW-0325">Glycoprotein</keyword>
<dbReference type="Pfam" id="PF14368">
    <property type="entry name" value="LTP_2"/>
    <property type="match status" value="1"/>
</dbReference>
<evidence type="ECO:0000313" key="13">
    <source>
        <dbReference type="Proteomes" id="UP000504610"/>
    </source>
</evidence>
<evidence type="ECO:0000256" key="3">
    <source>
        <dbReference type="ARBA" id="ARBA00022475"/>
    </source>
</evidence>
<feature type="domain" description="Bifunctional inhibitor/plant lipid transfer protein/seed storage helical" evidence="12">
    <location>
        <begin position="32"/>
        <end position="124"/>
    </location>
</feature>
<dbReference type="FunFam" id="1.10.110.10:FF:000001">
    <property type="entry name" value="Bifunctional inhibitor/lipid-transfer protein/seed storage 2S albumin superfamily protein"/>
    <property type="match status" value="1"/>
</dbReference>
<dbReference type="GO" id="GO:0008289">
    <property type="term" value="F:lipid binding"/>
    <property type="evidence" value="ECO:0007669"/>
    <property type="project" value="InterPro"/>
</dbReference>
<dbReference type="CDD" id="cd00010">
    <property type="entry name" value="AAI_LTSS"/>
    <property type="match status" value="1"/>
</dbReference>
<dbReference type="GO" id="GO:0005886">
    <property type="term" value="C:plasma membrane"/>
    <property type="evidence" value="ECO:0007669"/>
    <property type="project" value="UniProtKB-SubCell"/>
</dbReference>
<evidence type="ECO:0000256" key="1">
    <source>
        <dbReference type="ARBA" id="ARBA00004609"/>
    </source>
</evidence>
<keyword evidence="5 11" id="KW-0732">Signal</keyword>
<evidence type="ECO:0000256" key="8">
    <source>
        <dbReference type="ARBA" id="ARBA00023180"/>
    </source>
</evidence>
<reference evidence="13" key="1">
    <citation type="journal article" date="2019" name="Database">
        <title>The radish genome database (RadishGD): an integrated information resource for radish genomics.</title>
        <authorList>
            <person name="Yu H.J."/>
            <person name="Baek S."/>
            <person name="Lee Y.J."/>
            <person name="Cho A."/>
            <person name="Mun J.H."/>
        </authorList>
    </citation>
    <scope>NUCLEOTIDE SEQUENCE [LARGE SCALE GENOMIC DNA]</scope>
    <source>
        <strain evidence="13">cv. WK10039</strain>
    </source>
</reference>
<evidence type="ECO:0000256" key="5">
    <source>
        <dbReference type="ARBA" id="ARBA00022729"/>
    </source>
</evidence>
<evidence type="ECO:0000256" key="11">
    <source>
        <dbReference type="SAM" id="SignalP"/>
    </source>
</evidence>
<evidence type="ECO:0000256" key="6">
    <source>
        <dbReference type="ARBA" id="ARBA00023136"/>
    </source>
</evidence>
<dbReference type="PANTHER" id="PTHR33044">
    <property type="entry name" value="BIFUNCTIONAL INHIBITOR/LIPID-TRANSFER PROTEIN/SEED STORAGE 2S ALBUMIN SUPERFAMILY PROTEIN-RELATED"/>
    <property type="match status" value="1"/>
</dbReference>
<evidence type="ECO:0000256" key="10">
    <source>
        <dbReference type="SAM" id="MobiDB-lite"/>
    </source>
</evidence>
<dbReference type="GO" id="GO:0006869">
    <property type="term" value="P:lipid transport"/>
    <property type="evidence" value="ECO:0007669"/>
    <property type="project" value="InterPro"/>
</dbReference>
<dbReference type="InterPro" id="IPR043325">
    <property type="entry name" value="LTSS"/>
</dbReference>
<evidence type="ECO:0000256" key="4">
    <source>
        <dbReference type="ARBA" id="ARBA00022622"/>
    </source>
</evidence>
<evidence type="ECO:0000313" key="14">
    <source>
        <dbReference type="RefSeq" id="XP_056861882.1"/>
    </source>
</evidence>
<keyword evidence="13" id="KW-1185">Reference proteome</keyword>
<feature type="signal peptide" evidence="11">
    <location>
        <begin position="1"/>
        <end position="22"/>
    </location>
</feature>
<organism evidence="13 14">
    <name type="scientific">Raphanus sativus</name>
    <name type="common">Radish</name>
    <name type="synonym">Raphanus raphanistrum var. sativus</name>
    <dbReference type="NCBI Taxonomy" id="3726"/>
    <lineage>
        <taxon>Eukaryota</taxon>
        <taxon>Viridiplantae</taxon>
        <taxon>Streptophyta</taxon>
        <taxon>Embryophyta</taxon>
        <taxon>Tracheophyta</taxon>
        <taxon>Spermatophyta</taxon>
        <taxon>Magnoliopsida</taxon>
        <taxon>eudicotyledons</taxon>
        <taxon>Gunneridae</taxon>
        <taxon>Pentapetalae</taxon>
        <taxon>rosids</taxon>
        <taxon>malvids</taxon>
        <taxon>Brassicales</taxon>
        <taxon>Brassicaceae</taxon>
        <taxon>Brassiceae</taxon>
        <taxon>Raphanus</taxon>
    </lineage>
</organism>